<evidence type="ECO:0000256" key="1">
    <source>
        <dbReference type="ARBA" id="ARBA00022630"/>
    </source>
</evidence>
<evidence type="ECO:0000256" key="3">
    <source>
        <dbReference type="ARBA" id="ARBA00023002"/>
    </source>
</evidence>
<organism evidence="5 6">
    <name type="scientific">Neobacillus thermocopriae</name>
    <dbReference type="NCBI Taxonomy" id="1215031"/>
    <lineage>
        <taxon>Bacteria</taxon>
        <taxon>Bacillati</taxon>
        <taxon>Bacillota</taxon>
        <taxon>Bacilli</taxon>
        <taxon>Bacillales</taxon>
        <taxon>Bacillaceae</taxon>
        <taxon>Neobacillus</taxon>
    </lineage>
</organism>
<dbReference type="PANTHER" id="PTHR11748:SF103">
    <property type="entry name" value="GLYCOLATE OXIDASE SUBUNIT GLCE"/>
    <property type="match status" value="1"/>
</dbReference>
<dbReference type="InterPro" id="IPR016164">
    <property type="entry name" value="FAD-linked_Oxase-like_C"/>
</dbReference>
<dbReference type="Proteomes" id="UP000481621">
    <property type="component" value="Unassembled WGS sequence"/>
</dbReference>
<dbReference type="InterPro" id="IPR016166">
    <property type="entry name" value="FAD-bd_PCMH"/>
</dbReference>
<dbReference type="SUPFAM" id="SSF56176">
    <property type="entry name" value="FAD-binding/transporter-associated domain-like"/>
    <property type="match status" value="1"/>
</dbReference>
<dbReference type="InterPro" id="IPR016169">
    <property type="entry name" value="FAD-bd_PCMH_sub2"/>
</dbReference>
<dbReference type="InterPro" id="IPR036318">
    <property type="entry name" value="FAD-bd_PCMH-like_sf"/>
</dbReference>
<dbReference type="EMBL" id="JAAIUV010000018">
    <property type="protein sequence ID" value="NEX79493.1"/>
    <property type="molecule type" value="Genomic_DNA"/>
</dbReference>
<reference evidence="5" key="1">
    <citation type="submission" date="2020-02" db="EMBL/GenBank/DDBJ databases">
        <title>Bacillus sedimentmangrovi sp. nov., isolated from sediment of the mangrove ecosystem.</title>
        <authorList>
            <person name="Liu G."/>
        </authorList>
    </citation>
    <scope>NUCLEOTIDE SEQUENCE [LARGE SCALE GENOMIC DNA]</scope>
    <source>
        <strain evidence="5">SgZ-7</strain>
    </source>
</reference>
<dbReference type="SUPFAM" id="SSF55103">
    <property type="entry name" value="FAD-linked oxidases, C-terminal domain"/>
    <property type="match status" value="1"/>
</dbReference>
<keyword evidence="3" id="KW-0560">Oxidoreductase</keyword>
<evidence type="ECO:0000313" key="6">
    <source>
        <dbReference type="Proteomes" id="UP000481621"/>
    </source>
</evidence>
<dbReference type="Pfam" id="PF01565">
    <property type="entry name" value="FAD_binding_4"/>
    <property type="match status" value="1"/>
</dbReference>
<evidence type="ECO:0000313" key="5">
    <source>
        <dbReference type="EMBL" id="NEX79493.1"/>
    </source>
</evidence>
<dbReference type="GO" id="GO:0071949">
    <property type="term" value="F:FAD binding"/>
    <property type="evidence" value="ECO:0007669"/>
    <property type="project" value="InterPro"/>
</dbReference>
<accession>A0A6B3TRS1</accession>
<keyword evidence="2" id="KW-0274">FAD</keyword>
<evidence type="ECO:0000259" key="4">
    <source>
        <dbReference type="PROSITE" id="PS51387"/>
    </source>
</evidence>
<evidence type="ECO:0000256" key="2">
    <source>
        <dbReference type="ARBA" id="ARBA00022827"/>
    </source>
</evidence>
<dbReference type="PANTHER" id="PTHR11748">
    <property type="entry name" value="D-LACTATE DEHYDROGENASE"/>
    <property type="match status" value="1"/>
</dbReference>
<dbReference type="AlphaFoldDB" id="A0A6B3TRS1"/>
<dbReference type="RefSeq" id="WP_163252036.1">
    <property type="nucleotide sequence ID" value="NZ_JAAIUV010000018.1"/>
</dbReference>
<dbReference type="PROSITE" id="PS51387">
    <property type="entry name" value="FAD_PCMH"/>
    <property type="match status" value="1"/>
</dbReference>
<name>A0A6B3TRS1_9BACI</name>
<protein>
    <submittedName>
        <fullName evidence="5">FAD-binding oxidoreductase</fullName>
    </submittedName>
</protein>
<dbReference type="GO" id="GO:0016491">
    <property type="term" value="F:oxidoreductase activity"/>
    <property type="evidence" value="ECO:0007669"/>
    <property type="project" value="UniProtKB-KW"/>
</dbReference>
<feature type="domain" description="FAD-binding PCMH-type" evidence="4">
    <location>
        <begin position="29"/>
        <end position="208"/>
    </location>
</feature>
<dbReference type="InterPro" id="IPR006094">
    <property type="entry name" value="Oxid_FAD_bind_N"/>
</dbReference>
<comment type="caution">
    <text evidence="5">The sequence shown here is derived from an EMBL/GenBank/DDBJ whole genome shotgun (WGS) entry which is preliminary data.</text>
</comment>
<keyword evidence="6" id="KW-1185">Reference proteome</keyword>
<gene>
    <name evidence="5" type="ORF">G4Z05_11550</name>
</gene>
<dbReference type="Gene3D" id="3.30.465.10">
    <property type="match status" value="1"/>
</dbReference>
<sequence>MVQTDLLVDLKGILPEERMVEEEGEIHPLGNGGKITVYPDSEEEIAKILRYANTHGKKISIVGGGTKRGFGGGNESADILLSLANMNGIVEHTVGDMTLTVKAGTPFKDLQNALAAHNQKIALDVNWPGDATIGGVIAANDSGPKRLGYGSSRDAVIGLRVIYPDGTIIRTGGKVVKNVAGYDMNKLFIGSMGTLGVISEVTLKLRPLPKYESLVLLHFPNGDLQEIRSFAIKVLDSMLEPVALELLNPLLAEKLTGHHQYTLAISFEDNESSVHYQEEFIHKIQPEKSQIDILSQNKARAFWDQFYQIAPNGAAEFTDTQSIEAALKIGVVNLDVLNVLREVQLLQDSHPISILAHGGLGHGLCQVIVKGSSEEVLSAIQWLRNSVERMGGYVVVKHLPLILRQKIEVWGKKPSHFFLLEGIKNKIDPNGILNQGRFVGGI</sequence>
<proteinExistence type="predicted"/>
<keyword evidence="1" id="KW-0285">Flavoprotein</keyword>